<keyword evidence="6" id="KW-0333">Golgi apparatus</keyword>
<reference evidence="12" key="1">
    <citation type="journal article" date="2013" name="PLoS Genet.">
        <title>The genome of Spraguea lophii and the basis of host-microsporidian interactions.</title>
        <authorList>
            <person name="Campbell S.E."/>
            <person name="Williams T.A."/>
            <person name="Yousuf A."/>
            <person name="Soanes D.M."/>
            <person name="Paszkiewicz K.H."/>
            <person name="Williams B.A.P."/>
        </authorList>
    </citation>
    <scope>NUCLEOTIDE SEQUENCE [LARGE SCALE GENOMIC DNA]</scope>
    <source>
        <strain evidence="12">42_110</strain>
    </source>
</reference>
<dbReference type="InterPro" id="IPR050550">
    <property type="entry name" value="SEC23_SEC24_subfamily"/>
</dbReference>
<keyword evidence="5" id="KW-0931">ER-Golgi transport</keyword>
<dbReference type="GO" id="GO:0008270">
    <property type="term" value="F:zinc ion binding"/>
    <property type="evidence" value="ECO:0007669"/>
    <property type="project" value="InterPro"/>
</dbReference>
<dbReference type="STRING" id="1358809.S7WAE9"/>
<comment type="subcellular location">
    <subcellularLocation>
        <location evidence="2">Endoplasmic reticulum membrane</location>
    </subcellularLocation>
    <subcellularLocation>
        <location evidence="1">Golgi apparatus membrane</location>
    </subcellularLocation>
</comment>
<sequence length="687" mass="80436">MQKMNFSKEKTKPYEIGHLPSHRFSHIRSSIKILPSTEEMYNQSKIPLVLNISMINYENDNVAMSNEEIIRCEKCKSYINPYVEIIPPGLQWKCNLCFAINKVENSFRSKHILNTVTGKFKPEENKRINERYEEIELKEDIIDIKAPQSYVLRGASDPVILVLIEATYDSIKKGVLDSTVETILENRNLIKDFKNRTKIIFAFFHHSLFILKRDFSFYVLSDLSNIPFLNYEEFTFGLKDEIKINLEIFKENKNILNNLGGALNVAEKILERSGGKILTFLSTLPNEGEGVIENQELILKCKSDFYKKKSYVFSMRNISFNIFTFPSTKIELPTLSILSKLTGGSIFYYPNFTSNEITLLSKFTNDLIKFLELDFGYEAVSRIRVTTGCKVSEYYGNIHLKTNDLISFSNYNPTHSLTVRLEINNDIKATALSFQIAMLRSTSKGEKRIRILNFIIPIRKITYKNFYENIDVMALSRYLFLKSCNEEIKTKGKGLEFLNNQLREIKNTLQTNTERNKMINELKYLPQFVFAMLKSIPLRNSPLDYKSFYIYLLNTQYQIFTEKIIYPELYALHYEEFERVNLSLDYLELDGLYLLDTGVNVFFFAGSECDEEIVNMISEDRGRIIFEGKNNDLSKKIIDFIIKRRKDIYLSPNYFMVKDDEEDDIYKEIFFSYFVEDGIEEYLKKLQ</sequence>
<dbReference type="SUPFAM" id="SSF53300">
    <property type="entry name" value="vWA-like"/>
    <property type="match status" value="1"/>
</dbReference>
<accession>S7WAE9</accession>
<evidence type="ECO:0000256" key="7">
    <source>
        <dbReference type="ARBA" id="ARBA00023136"/>
    </source>
</evidence>
<evidence type="ECO:0000256" key="3">
    <source>
        <dbReference type="ARBA" id="ARBA00008334"/>
    </source>
</evidence>
<feature type="domain" description="Zinc finger Sec23/Sec24-type" evidence="8">
    <location>
        <begin position="69"/>
        <end position="105"/>
    </location>
</feature>
<dbReference type="Pfam" id="PF04810">
    <property type="entry name" value="zf-Sec23_Sec24"/>
    <property type="match status" value="1"/>
</dbReference>
<dbReference type="GO" id="GO:0030127">
    <property type="term" value="C:COPII vesicle coat"/>
    <property type="evidence" value="ECO:0007669"/>
    <property type="project" value="InterPro"/>
</dbReference>
<dbReference type="Pfam" id="PF04811">
    <property type="entry name" value="Sec23_trunk"/>
    <property type="match status" value="1"/>
</dbReference>
<dbReference type="OrthoDB" id="49016at2759"/>
<protein>
    <submittedName>
        <fullName evidence="11">SEC24-like protein</fullName>
    </submittedName>
</protein>
<dbReference type="InterPro" id="IPR036175">
    <property type="entry name" value="Sec23/24_helical_dom_sf"/>
</dbReference>
<dbReference type="SUPFAM" id="SSF82754">
    <property type="entry name" value="C-terminal, gelsolin-like domain of Sec23/24"/>
    <property type="match status" value="1"/>
</dbReference>
<dbReference type="Gene3D" id="1.20.120.730">
    <property type="entry name" value="Sec23/Sec24 helical domain"/>
    <property type="match status" value="1"/>
</dbReference>
<dbReference type="SUPFAM" id="SSF81811">
    <property type="entry name" value="Helical domain of Sec23/24"/>
    <property type="match status" value="1"/>
</dbReference>
<dbReference type="PANTHER" id="PTHR13803:SF39">
    <property type="entry name" value="SECRETORY 24AB, ISOFORM A"/>
    <property type="match status" value="1"/>
</dbReference>
<dbReference type="OMA" id="IMALPNV"/>
<dbReference type="PANTHER" id="PTHR13803">
    <property type="entry name" value="SEC24-RELATED PROTEIN"/>
    <property type="match status" value="1"/>
</dbReference>
<dbReference type="Gene3D" id="3.40.20.10">
    <property type="entry name" value="Severin"/>
    <property type="match status" value="1"/>
</dbReference>
<dbReference type="GO" id="GO:0070971">
    <property type="term" value="C:endoplasmic reticulum exit site"/>
    <property type="evidence" value="ECO:0007669"/>
    <property type="project" value="TreeGrafter"/>
</dbReference>
<gene>
    <name evidence="11" type="ORF">SLOPH_1608</name>
</gene>
<keyword evidence="12" id="KW-1185">Reference proteome</keyword>
<dbReference type="Gene3D" id="2.30.30.380">
    <property type="entry name" value="Zn-finger domain of Sec23/24"/>
    <property type="match status" value="1"/>
</dbReference>
<dbReference type="GO" id="GO:0000149">
    <property type="term" value="F:SNARE binding"/>
    <property type="evidence" value="ECO:0007669"/>
    <property type="project" value="TreeGrafter"/>
</dbReference>
<evidence type="ECO:0000313" key="11">
    <source>
        <dbReference type="EMBL" id="EPR79935.1"/>
    </source>
</evidence>
<dbReference type="GO" id="GO:0090110">
    <property type="term" value="P:COPII-coated vesicle cargo loading"/>
    <property type="evidence" value="ECO:0007669"/>
    <property type="project" value="TreeGrafter"/>
</dbReference>
<feature type="domain" description="Sec23/Sec24 beta-sandwich" evidence="10">
    <location>
        <begin position="376"/>
        <end position="458"/>
    </location>
</feature>
<evidence type="ECO:0000313" key="12">
    <source>
        <dbReference type="Proteomes" id="UP000014978"/>
    </source>
</evidence>
<dbReference type="InterPro" id="IPR036174">
    <property type="entry name" value="Znf_Sec23_Sec24_sf"/>
</dbReference>
<dbReference type="Proteomes" id="UP000014978">
    <property type="component" value="Unassembled WGS sequence"/>
</dbReference>
<dbReference type="HOGENOM" id="CLU_004589_2_1_1"/>
<keyword evidence="7" id="KW-0472">Membrane</keyword>
<dbReference type="InterPro" id="IPR012990">
    <property type="entry name" value="Beta-sandwich_Sec23_24"/>
</dbReference>
<name>S7WAE9_SPRLO</name>
<dbReference type="GO" id="GO:0005789">
    <property type="term" value="C:endoplasmic reticulum membrane"/>
    <property type="evidence" value="ECO:0007669"/>
    <property type="project" value="UniProtKB-SubCell"/>
</dbReference>
<dbReference type="SUPFAM" id="SSF81995">
    <property type="entry name" value="beta-sandwich domain of Sec23/24"/>
    <property type="match status" value="1"/>
</dbReference>
<dbReference type="InParanoid" id="S7WAE9"/>
<evidence type="ECO:0000259" key="10">
    <source>
        <dbReference type="Pfam" id="PF08033"/>
    </source>
</evidence>
<dbReference type="InterPro" id="IPR029006">
    <property type="entry name" value="ADF-H/Gelsolin-like_dom_sf"/>
</dbReference>
<evidence type="ECO:0000256" key="5">
    <source>
        <dbReference type="ARBA" id="ARBA00022892"/>
    </source>
</evidence>
<keyword evidence="4" id="KW-0256">Endoplasmic reticulum</keyword>
<dbReference type="EMBL" id="ATCN01000068">
    <property type="protein sequence ID" value="EPR79935.1"/>
    <property type="molecule type" value="Genomic_DNA"/>
</dbReference>
<dbReference type="InterPro" id="IPR006895">
    <property type="entry name" value="Znf_Sec23_Sec24"/>
</dbReference>
<dbReference type="VEuPathDB" id="MicrosporidiaDB:SLOPH_1608"/>
<proteinExistence type="inferred from homology"/>
<evidence type="ECO:0000259" key="8">
    <source>
        <dbReference type="Pfam" id="PF04810"/>
    </source>
</evidence>
<dbReference type="AlphaFoldDB" id="S7WAE9"/>
<dbReference type="InterPro" id="IPR036180">
    <property type="entry name" value="Gelsolin-like_dom_sf"/>
</dbReference>
<dbReference type="FunCoup" id="S7WAE9">
    <property type="interactions" value="252"/>
</dbReference>
<dbReference type="Pfam" id="PF08033">
    <property type="entry name" value="Sec23_BS"/>
    <property type="match status" value="1"/>
</dbReference>
<evidence type="ECO:0000256" key="2">
    <source>
        <dbReference type="ARBA" id="ARBA00004586"/>
    </source>
</evidence>
<evidence type="ECO:0000259" key="9">
    <source>
        <dbReference type="Pfam" id="PF04811"/>
    </source>
</evidence>
<dbReference type="Gene3D" id="3.40.50.410">
    <property type="entry name" value="von Willebrand factor, type A domain"/>
    <property type="match status" value="1"/>
</dbReference>
<comment type="caution">
    <text evidence="11">The sequence shown here is derived from an EMBL/GenBank/DDBJ whole genome shotgun (WGS) entry which is preliminary data.</text>
</comment>
<organism evidence="11 12">
    <name type="scientific">Spraguea lophii (strain 42_110)</name>
    <name type="common">Microsporidian parasite</name>
    <dbReference type="NCBI Taxonomy" id="1358809"/>
    <lineage>
        <taxon>Eukaryota</taxon>
        <taxon>Fungi</taxon>
        <taxon>Fungi incertae sedis</taxon>
        <taxon>Microsporidia</taxon>
        <taxon>Spragueidae</taxon>
        <taxon>Spraguea</taxon>
    </lineage>
</organism>
<comment type="similarity">
    <text evidence="3">Belongs to the SEC23/SEC24 family. SEC24 subfamily.</text>
</comment>
<dbReference type="InterPro" id="IPR036465">
    <property type="entry name" value="vWFA_dom_sf"/>
</dbReference>
<evidence type="ECO:0000256" key="4">
    <source>
        <dbReference type="ARBA" id="ARBA00022824"/>
    </source>
</evidence>
<feature type="domain" description="Sec23/Sec24 trunk" evidence="9">
    <location>
        <begin position="158"/>
        <end position="368"/>
    </location>
</feature>
<dbReference type="GO" id="GO:0006886">
    <property type="term" value="P:intracellular protein transport"/>
    <property type="evidence" value="ECO:0007669"/>
    <property type="project" value="InterPro"/>
</dbReference>
<dbReference type="InterPro" id="IPR006896">
    <property type="entry name" value="Sec23/24_trunk_dom"/>
</dbReference>
<evidence type="ECO:0000256" key="1">
    <source>
        <dbReference type="ARBA" id="ARBA00004394"/>
    </source>
</evidence>
<dbReference type="SUPFAM" id="SSF82919">
    <property type="entry name" value="Zn-finger domain of Sec23/24"/>
    <property type="match status" value="1"/>
</dbReference>
<keyword evidence="5" id="KW-0813">Transport</keyword>
<dbReference type="Gene3D" id="2.60.40.1670">
    <property type="entry name" value="beta-sandwich domain of Sec23/24"/>
    <property type="match status" value="1"/>
</dbReference>
<evidence type="ECO:0000256" key="6">
    <source>
        <dbReference type="ARBA" id="ARBA00023034"/>
    </source>
</evidence>
<dbReference type="GO" id="GO:0000139">
    <property type="term" value="C:Golgi membrane"/>
    <property type="evidence" value="ECO:0007669"/>
    <property type="project" value="UniProtKB-SubCell"/>
</dbReference>